<dbReference type="Pfam" id="PF14322">
    <property type="entry name" value="SusD-like_3"/>
    <property type="match status" value="1"/>
</dbReference>
<keyword evidence="9" id="KW-1185">Reference proteome</keyword>
<protein>
    <submittedName>
        <fullName evidence="8">RagB/SusD family nutrient uptake outer membrane protein</fullName>
    </submittedName>
</protein>
<evidence type="ECO:0000313" key="9">
    <source>
        <dbReference type="Proteomes" id="UP001179363"/>
    </source>
</evidence>
<comment type="caution">
    <text evidence="8">The sequence shown here is derived from an EMBL/GenBank/DDBJ whole genome shotgun (WGS) entry which is preliminary data.</text>
</comment>
<evidence type="ECO:0000256" key="2">
    <source>
        <dbReference type="ARBA" id="ARBA00006275"/>
    </source>
</evidence>
<dbReference type="SUPFAM" id="SSF48452">
    <property type="entry name" value="TPR-like"/>
    <property type="match status" value="1"/>
</dbReference>
<reference evidence="8" key="1">
    <citation type="submission" date="2022-01" db="EMBL/GenBank/DDBJ databases">
        <title>Gillisia lutea sp. nov., isolated from marine plastic residues from the Malvarosa beach (Valencia, Spain).</title>
        <authorList>
            <person name="Vidal-Verdu A."/>
            <person name="Molina-Menor E."/>
            <person name="Satari L."/>
            <person name="Pascual J."/>
            <person name="Pereto J."/>
            <person name="Porcar M."/>
        </authorList>
    </citation>
    <scope>NUCLEOTIDE SEQUENCE</scope>
    <source>
        <strain evidence="8">M10.2A</strain>
    </source>
</reference>
<accession>A0ABS9ED34</accession>
<evidence type="ECO:0000259" key="6">
    <source>
        <dbReference type="Pfam" id="PF07980"/>
    </source>
</evidence>
<keyword evidence="4" id="KW-0472">Membrane</keyword>
<feature type="domain" description="SusD-like N-terminal" evidence="7">
    <location>
        <begin position="24"/>
        <end position="214"/>
    </location>
</feature>
<dbReference type="PROSITE" id="PS51257">
    <property type="entry name" value="PROKAR_LIPOPROTEIN"/>
    <property type="match status" value="1"/>
</dbReference>
<dbReference type="Proteomes" id="UP001179363">
    <property type="component" value="Unassembled WGS sequence"/>
</dbReference>
<proteinExistence type="inferred from homology"/>
<comment type="subcellular location">
    <subcellularLocation>
        <location evidence="1">Cell outer membrane</location>
    </subcellularLocation>
</comment>
<evidence type="ECO:0000256" key="5">
    <source>
        <dbReference type="ARBA" id="ARBA00023237"/>
    </source>
</evidence>
<dbReference type="InterPro" id="IPR011990">
    <property type="entry name" value="TPR-like_helical_dom_sf"/>
</dbReference>
<evidence type="ECO:0000313" key="8">
    <source>
        <dbReference type="EMBL" id="MCF4100778.1"/>
    </source>
</evidence>
<dbReference type="EMBL" id="JAKGTH010000006">
    <property type="protein sequence ID" value="MCF4100778.1"/>
    <property type="molecule type" value="Genomic_DNA"/>
</dbReference>
<keyword evidence="3" id="KW-0732">Signal</keyword>
<dbReference type="RefSeq" id="WP_236132914.1">
    <property type="nucleotide sequence ID" value="NZ_JAKGTH010000006.1"/>
</dbReference>
<keyword evidence="5" id="KW-0998">Cell outer membrane</keyword>
<dbReference type="Gene3D" id="1.25.40.390">
    <property type="match status" value="1"/>
</dbReference>
<organism evidence="8 9">
    <name type="scientific">Gillisia lutea</name>
    <dbReference type="NCBI Taxonomy" id="2909668"/>
    <lineage>
        <taxon>Bacteria</taxon>
        <taxon>Pseudomonadati</taxon>
        <taxon>Bacteroidota</taxon>
        <taxon>Flavobacteriia</taxon>
        <taxon>Flavobacteriales</taxon>
        <taxon>Flavobacteriaceae</taxon>
        <taxon>Gillisia</taxon>
    </lineage>
</organism>
<dbReference type="InterPro" id="IPR012944">
    <property type="entry name" value="SusD_RagB_dom"/>
</dbReference>
<evidence type="ECO:0000256" key="3">
    <source>
        <dbReference type="ARBA" id="ARBA00022729"/>
    </source>
</evidence>
<evidence type="ECO:0000256" key="4">
    <source>
        <dbReference type="ARBA" id="ARBA00023136"/>
    </source>
</evidence>
<feature type="domain" description="RagB/SusD" evidence="6">
    <location>
        <begin position="373"/>
        <end position="453"/>
    </location>
</feature>
<dbReference type="InterPro" id="IPR033985">
    <property type="entry name" value="SusD-like_N"/>
</dbReference>
<dbReference type="Pfam" id="PF07980">
    <property type="entry name" value="SusD_RagB"/>
    <property type="match status" value="1"/>
</dbReference>
<comment type="similarity">
    <text evidence="2">Belongs to the SusD family.</text>
</comment>
<name>A0ABS9ED34_9FLAO</name>
<sequence>MNKKLRNILLGLSIAVTASSCEKEWLDVTANTQIEASEQFNSEDGFKDALMGVYIGMTAPELYSKDLTWNIVDLLSQQYETLPIASQYDQIQQFKYDATSSIDKLDGIWKKSYNVLANINLALAYIDKDDSVLQDIDHSLIKGELLALRAFVHFDLLRLYGIGDLGNRNVSGEYAIPYVTQYGKEVTPQLDYIETFALLENDIETAMELLKEDPVYPNSSRDENYFTEANRNGFYNHREQRLNYYAVKALQARVLQWQGGEKLQAAAMVAEEVINESFTSLIASENYPVSSDPIFYPEILFGLNVEGFANIVNPQLNAESSTNYDALYYTQERATDVFETDSVNIGLADVRFNTLLQSQSRGLINIKLLQSTDSRNIMPLIKLPEMYYIAAEYHLEKGNVGTAVNYINTVRSSRGIIQQIPENSEVEQVREELMKEYRKEFLMEGQLFFFYKRKGLSNIPGLSDDTVVDDDIYVLPYPDNEVEFGNR</sequence>
<gene>
    <name evidence="8" type="ORF">L1I30_03780</name>
</gene>
<evidence type="ECO:0000256" key="1">
    <source>
        <dbReference type="ARBA" id="ARBA00004442"/>
    </source>
</evidence>
<evidence type="ECO:0000259" key="7">
    <source>
        <dbReference type="Pfam" id="PF14322"/>
    </source>
</evidence>